<feature type="transmembrane region" description="Helical" evidence="1">
    <location>
        <begin position="12"/>
        <end position="31"/>
    </location>
</feature>
<dbReference type="STRING" id="455432.AWN90_12080"/>
<gene>
    <name evidence="2" type="ORF">AWN90_12080</name>
</gene>
<organism evidence="2 3">
    <name type="scientific">Nocardia terpenica</name>
    <dbReference type="NCBI Taxonomy" id="455432"/>
    <lineage>
        <taxon>Bacteria</taxon>
        <taxon>Bacillati</taxon>
        <taxon>Actinomycetota</taxon>
        <taxon>Actinomycetes</taxon>
        <taxon>Mycobacteriales</taxon>
        <taxon>Nocardiaceae</taxon>
        <taxon>Nocardia</taxon>
    </lineage>
</organism>
<feature type="transmembrane region" description="Helical" evidence="1">
    <location>
        <begin position="107"/>
        <end position="127"/>
    </location>
</feature>
<dbReference type="EMBL" id="LWGR01000021">
    <property type="protein sequence ID" value="KZM68580.1"/>
    <property type="molecule type" value="Genomic_DNA"/>
</dbReference>
<keyword evidence="3" id="KW-1185">Reference proteome</keyword>
<proteinExistence type="predicted"/>
<keyword evidence="1" id="KW-0472">Membrane</keyword>
<keyword evidence="1" id="KW-0812">Transmembrane</keyword>
<evidence type="ECO:0000313" key="3">
    <source>
        <dbReference type="Proteomes" id="UP000076512"/>
    </source>
</evidence>
<comment type="caution">
    <text evidence="2">The sequence shown here is derived from an EMBL/GenBank/DDBJ whole genome shotgun (WGS) entry which is preliminary data.</text>
</comment>
<accession>A0A164HJY9</accession>
<feature type="transmembrane region" description="Helical" evidence="1">
    <location>
        <begin position="133"/>
        <end position="152"/>
    </location>
</feature>
<sequence>MISTRFSRWSTRLVLFACAFAVLFFIGLVFAPEGYHLFVGMLEESMWALAVATVAVYLVEAVAARFRGHSEMFRAVRLIFPPEHVAVDSLEITRTDLDNLRLLVHDFVLAATGVFVVLAIVAILYAVSIVDNGAWIFLAVLCIALVPTLWLYRYERLRRIDAAAAVLFGPDGDD</sequence>
<feature type="transmembrane region" description="Helical" evidence="1">
    <location>
        <begin position="46"/>
        <end position="64"/>
    </location>
</feature>
<dbReference type="Proteomes" id="UP000076512">
    <property type="component" value="Unassembled WGS sequence"/>
</dbReference>
<evidence type="ECO:0000313" key="2">
    <source>
        <dbReference type="EMBL" id="KZM68580.1"/>
    </source>
</evidence>
<name>A0A164HJY9_9NOCA</name>
<keyword evidence="1" id="KW-1133">Transmembrane helix</keyword>
<evidence type="ECO:0000256" key="1">
    <source>
        <dbReference type="SAM" id="Phobius"/>
    </source>
</evidence>
<protein>
    <submittedName>
        <fullName evidence="2">Uncharacterized protein</fullName>
    </submittedName>
</protein>
<reference evidence="2 3" key="1">
    <citation type="submission" date="2016-04" db="EMBL/GenBank/DDBJ databases">
        <authorList>
            <person name="Evans L.H."/>
            <person name="Alamgir A."/>
            <person name="Owens N."/>
            <person name="Weber N.D."/>
            <person name="Virtaneva K."/>
            <person name="Barbian K."/>
            <person name="Babar A."/>
            <person name="Rosenke K."/>
        </authorList>
    </citation>
    <scope>NUCLEOTIDE SEQUENCE [LARGE SCALE GENOMIC DNA]</scope>
    <source>
        <strain evidence="2 3">IFM 0406</strain>
    </source>
</reference>
<dbReference type="AlphaFoldDB" id="A0A164HJY9"/>